<proteinExistence type="predicted"/>
<gene>
    <name evidence="1" type="ORF">BH720_016535</name>
</gene>
<evidence type="ECO:0000313" key="2">
    <source>
        <dbReference type="Proteomes" id="UP000095472"/>
    </source>
</evidence>
<dbReference type="EMBL" id="CP182909">
    <property type="protein sequence ID" value="XPM66715.1"/>
    <property type="molecule type" value="Genomic_DNA"/>
</dbReference>
<evidence type="ECO:0000313" key="1">
    <source>
        <dbReference type="EMBL" id="XPM66715.1"/>
    </source>
</evidence>
<name>A0ACD5H0G4_9CYAN</name>
<reference evidence="1 2" key="1">
    <citation type="journal article" date="2016" name="Genome Announc.">
        <title>Draft Genome Sequence of the Thermotolerant Cyanobacterium Desertifilum sp. IPPAS B-1220.</title>
        <authorList>
            <person name="Mironov K.S."/>
            <person name="Sinetova M.A."/>
            <person name="Bolatkhan K."/>
            <person name="Zayadan B.K."/>
            <person name="Ustinova V.V."/>
            <person name="Kupriyanova E.V."/>
            <person name="Skrypnik A.N."/>
            <person name="Gogoleva N.E."/>
            <person name="Gogolev Y.V."/>
            <person name="Los D.A."/>
        </authorList>
    </citation>
    <scope>NUCLEOTIDE SEQUENCE [LARGE SCALE GENOMIC DNA]</scope>
    <source>
        <strain evidence="1 2">IPPAS B-1220</strain>
    </source>
</reference>
<sequence>MRELKTFMLESDSTYTYAYKVGGHLPLDSPSYVVRQADRDLYQGFKGGRVLLRPQLSPNGKNELARAYHASTASGGVACAAIDLTKIGSQDITPDQWYAGVMRRLVTSFKLDLNLRAWLCDREFLPPFNASAN</sequence>
<dbReference type="Proteomes" id="UP000095472">
    <property type="component" value="Chromosome"/>
</dbReference>
<keyword evidence="2" id="KW-1185">Reference proteome</keyword>
<organism evidence="1 2">
    <name type="scientific">Desertifilum tharense IPPAS B-1220</name>
    <dbReference type="NCBI Taxonomy" id="1781255"/>
    <lineage>
        <taxon>Bacteria</taxon>
        <taxon>Bacillati</taxon>
        <taxon>Cyanobacteriota</taxon>
        <taxon>Cyanophyceae</taxon>
        <taxon>Desertifilales</taxon>
        <taxon>Desertifilaceae</taxon>
        <taxon>Desertifilum</taxon>
    </lineage>
</organism>
<accession>A0ACD5H0G4</accession>
<protein>
    <submittedName>
        <fullName evidence="1">Uncharacterized protein</fullName>
    </submittedName>
</protein>